<dbReference type="Proteomes" id="UP000176087">
    <property type="component" value="Unassembled WGS sequence"/>
</dbReference>
<evidence type="ECO:0000313" key="3">
    <source>
        <dbReference type="Proteomes" id="UP000176087"/>
    </source>
</evidence>
<dbReference type="EMBL" id="LJGT01000037">
    <property type="protein sequence ID" value="OEU92016.1"/>
    <property type="molecule type" value="Genomic_DNA"/>
</dbReference>
<evidence type="ECO:0000313" key="2">
    <source>
        <dbReference type="EMBL" id="OEU92016.1"/>
    </source>
</evidence>
<dbReference type="RefSeq" id="WP_070009811.1">
    <property type="nucleotide sequence ID" value="NZ_LJGS01000037.1"/>
</dbReference>
<keyword evidence="3" id="KW-1185">Reference proteome</keyword>
<sequence>MDLHFDERGTSATIGLSTGDLPSHPLPEWEAKPFNSLTFYLVCEEIAEVALNGWQLPAPTLQLTPAAARVCVVAQGGSCSLRLTAGSVRVKGVKTILVSETAI</sequence>
<evidence type="ECO:0000256" key="1">
    <source>
        <dbReference type="SAM" id="MobiDB-lite"/>
    </source>
</evidence>
<proteinExistence type="predicted"/>
<feature type="region of interest" description="Disordered" evidence="1">
    <location>
        <begin position="1"/>
        <end position="21"/>
    </location>
</feature>
<accession>A0A1E7JT18</accession>
<name>A0A1E7JT18_9ACTN</name>
<gene>
    <name evidence="2" type="ORF">AN215_06140</name>
</gene>
<reference evidence="2 3" key="1">
    <citation type="journal article" date="2016" name="Front. Microbiol.">
        <title>Comparative Genomics Analysis of Streptomyces Species Reveals Their Adaptation to the Marine Environment and Their Diversity at the Genomic Level.</title>
        <authorList>
            <person name="Tian X."/>
            <person name="Zhang Z."/>
            <person name="Yang T."/>
            <person name="Chen M."/>
            <person name="Li J."/>
            <person name="Chen F."/>
            <person name="Yang J."/>
            <person name="Li W."/>
            <person name="Zhang B."/>
            <person name="Zhang Z."/>
            <person name="Wu J."/>
            <person name="Zhang C."/>
            <person name="Long L."/>
            <person name="Xiao J."/>
        </authorList>
    </citation>
    <scope>NUCLEOTIDE SEQUENCE [LARGE SCALE GENOMIC DNA]</scope>
    <source>
        <strain evidence="2 3">SCSIO 10390</strain>
    </source>
</reference>
<dbReference type="InterPro" id="IPR028957">
    <property type="entry name" value="Imm50"/>
</dbReference>
<protein>
    <submittedName>
        <fullName evidence="2">Uncharacterized protein</fullName>
    </submittedName>
</protein>
<dbReference type="OrthoDB" id="4229595at2"/>
<organism evidence="2 3">
    <name type="scientific">Streptomyces abyssalis</name>
    <dbReference type="NCBI Taxonomy" id="933944"/>
    <lineage>
        <taxon>Bacteria</taxon>
        <taxon>Bacillati</taxon>
        <taxon>Actinomycetota</taxon>
        <taxon>Actinomycetes</taxon>
        <taxon>Kitasatosporales</taxon>
        <taxon>Streptomycetaceae</taxon>
        <taxon>Streptomyces</taxon>
    </lineage>
</organism>
<comment type="caution">
    <text evidence="2">The sequence shown here is derived from an EMBL/GenBank/DDBJ whole genome shotgun (WGS) entry which is preliminary data.</text>
</comment>
<dbReference type="Pfam" id="PF15594">
    <property type="entry name" value="Imm50"/>
    <property type="match status" value="1"/>
</dbReference>
<dbReference type="AlphaFoldDB" id="A0A1E7JT18"/>